<name>A0A8J9YDQ8_9NEOP</name>
<keyword evidence="1" id="KW-0863">Zinc-finger</keyword>
<organism evidence="4 5">
    <name type="scientific">Brenthis ino</name>
    <name type="common">lesser marbled fritillary</name>
    <dbReference type="NCBI Taxonomy" id="405034"/>
    <lineage>
        <taxon>Eukaryota</taxon>
        <taxon>Metazoa</taxon>
        <taxon>Ecdysozoa</taxon>
        <taxon>Arthropoda</taxon>
        <taxon>Hexapoda</taxon>
        <taxon>Insecta</taxon>
        <taxon>Pterygota</taxon>
        <taxon>Neoptera</taxon>
        <taxon>Endopterygota</taxon>
        <taxon>Lepidoptera</taxon>
        <taxon>Glossata</taxon>
        <taxon>Ditrysia</taxon>
        <taxon>Papilionoidea</taxon>
        <taxon>Nymphalidae</taxon>
        <taxon>Heliconiinae</taxon>
        <taxon>Argynnini</taxon>
        <taxon>Brenthis</taxon>
    </lineage>
</organism>
<keyword evidence="1" id="KW-0479">Metal-binding</keyword>
<dbReference type="SUPFAM" id="SSF68906">
    <property type="entry name" value="SAP domain"/>
    <property type="match status" value="1"/>
</dbReference>
<dbReference type="EMBL" id="OV170224">
    <property type="protein sequence ID" value="CAH0723986.1"/>
    <property type="molecule type" value="Genomic_DNA"/>
</dbReference>
<dbReference type="SMART" id="SM00513">
    <property type="entry name" value="SAP"/>
    <property type="match status" value="1"/>
</dbReference>
<keyword evidence="5" id="KW-1185">Reference proteome</keyword>
<gene>
    <name evidence="4" type="ORF">BINO364_LOCUS9751</name>
</gene>
<feature type="non-terminal residue" evidence="4">
    <location>
        <position position="295"/>
    </location>
</feature>
<protein>
    <recommendedName>
        <fullName evidence="6">SWIM-type domain-containing protein</fullName>
    </recommendedName>
</protein>
<evidence type="ECO:0000259" key="2">
    <source>
        <dbReference type="PROSITE" id="PS50800"/>
    </source>
</evidence>
<accession>A0A8J9YDQ8</accession>
<proteinExistence type="predicted"/>
<feature type="domain" description="SWIM-type" evidence="3">
    <location>
        <begin position="129"/>
        <end position="169"/>
    </location>
</feature>
<dbReference type="Pfam" id="PF02037">
    <property type="entry name" value="SAP"/>
    <property type="match status" value="1"/>
</dbReference>
<evidence type="ECO:0000313" key="4">
    <source>
        <dbReference type="EMBL" id="CAH0723986.1"/>
    </source>
</evidence>
<feature type="domain" description="SAP" evidence="2">
    <location>
        <begin position="2"/>
        <end position="36"/>
    </location>
</feature>
<dbReference type="Proteomes" id="UP000838878">
    <property type="component" value="Chromosome 4"/>
</dbReference>
<evidence type="ECO:0000256" key="1">
    <source>
        <dbReference type="PROSITE-ProRule" id="PRU00325"/>
    </source>
</evidence>
<reference evidence="4" key="1">
    <citation type="submission" date="2021-12" db="EMBL/GenBank/DDBJ databases">
        <authorList>
            <person name="Martin H S."/>
        </authorList>
    </citation>
    <scope>NUCLEOTIDE SEQUENCE</scope>
</reference>
<dbReference type="GO" id="GO:0008270">
    <property type="term" value="F:zinc ion binding"/>
    <property type="evidence" value="ECO:0007669"/>
    <property type="project" value="UniProtKB-KW"/>
</dbReference>
<dbReference type="OrthoDB" id="261614at2759"/>
<dbReference type="Gene3D" id="1.10.720.30">
    <property type="entry name" value="SAP domain"/>
    <property type="match status" value="1"/>
</dbReference>
<dbReference type="AlphaFoldDB" id="A0A8J9YDQ8"/>
<keyword evidence="1" id="KW-0862">Zinc</keyword>
<dbReference type="InterPro" id="IPR003034">
    <property type="entry name" value="SAP_dom"/>
</dbReference>
<dbReference type="PROSITE" id="PS50800">
    <property type="entry name" value="SAP"/>
    <property type="match status" value="1"/>
</dbReference>
<sequence>MYCTWKLDQLKEELRRRGESFNGKKADLVERLEAYDGNFNFAGKSDTPEPQQVMVIPNDEYYKDINDNTPLPPLQKDQVQQYFEGCNQALVKGKSLYENRYLRLLRAVTIKDFIFVKGICKATMKNTQYEVNIKLHKNGALQETHCECTVESGVRALCKHVATALLATVHMNQNKTVLLEEVPTRTLQTSHHPKKKYFSLPLKAQSLPYKGMKENYDFHPFKGKINQEKYNERIRNLVLSYTDSTMPLKQLYKPANLNAVGSDHGSYNVSPKNAILESLCLKKVTTEDVNIEKDK</sequence>
<dbReference type="PROSITE" id="PS50966">
    <property type="entry name" value="ZF_SWIM"/>
    <property type="match status" value="1"/>
</dbReference>
<evidence type="ECO:0008006" key="6">
    <source>
        <dbReference type="Google" id="ProtNLM"/>
    </source>
</evidence>
<dbReference type="InterPro" id="IPR036361">
    <property type="entry name" value="SAP_dom_sf"/>
</dbReference>
<evidence type="ECO:0000313" key="5">
    <source>
        <dbReference type="Proteomes" id="UP000838878"/>
    </source>
</evidence>
<dbReference type="InterPro" id="IPR007527">
    <property type="entry name" value="Znf_SWIM"/>
</dbReference>
<evidence type="ECO:0000259" key="3">
    <source>
        <dbReference type="PROSITE" id="PS50966"/>
    </source>
</evidence>